<reference evidence="1" key="1">
    <citation type="journal article" date="2020" name="Nature">
        <title>Giant virus diversity and host interactions through global metagenomics.</title>
        <authorList>
            <person name="Schulz F."/>
            <person name="Roux S."/>
            <person name="Paez-Espino D."/>
            <person name="Jungbluth S."/>
            <person name="Walsh D.A."/>
            <person name="Denef V.J."/>
            <person name="McMahon K.D."/>
            <person name="Konstantinidis K.T."/>
            <person name="Eloe-Fadrosh E.A."/>
            <person name="Kyrpides N.C."/>
            <person name="Woyke T."/>
        </authorList>
    </citation>
    <scope>NUCLEOTIDE SEQUENCE</scope>
    <source>
        <strain evidence="1">GVMAG-M-3300009151-35</strain>
    </source>
</reference>
<dbReference type="EMBL" id="MN738904">
    <property type="protein sequence ID" value="QHT30646.1"/>
    <property type="molecule type" value="Genomic_DNA"/>
</dbReference>
<protein>
    <submittedName>
        <fullName evidence="1">Uncharacterized protein</fullName>
    </submittedName>
</protein>
<name>A0A6C0EN88_9ZZZZ</name>
<accession>A0A6C0EN88</accession>
<proteinExistence type="predicted"/>
<organism evidence="1">
    <name type="scientific">viral metagenome</name>
    <dbReference type="NCBI Taxonomy" id="1070528"/>
    <lineage>
        <taxon>unclassified sequences</taxon>
        <taxon>metagenomes</taxon>
        <taxon>organismal metagenomes</taxon>
    </lineage>
</organism>
<dbReference type="AlphaFoldDB" id="A0A6C0EN88"/>
<sequence length="330" mass="37151">MNSLTSTYIFNQYYIDLLKKLKNISKKHKTKSETAKRVLKTIKENYQTYDKTSEEYIDFFKSKCNTDYWSSYIALDKETCDEWILDETNSSVEIYKNITIKDVTKLLRNNFITHHYLSVLYIYTNELAEEQITIILTNLQAVSPVAETELNIENADIKKVLMRLNELKADNIKANPTIDGMDSLKDTTIGKIAKEIIEDVDLTKIKQSITNEGDIFKAIANPDSGFSELFTNVSQKMSNKISSGELSQEAIMKDAMKFASILPGLFGGNGEDSSSNGAGTGGFDMSSMMNMMSMMQNMNGGGGNKTKTGINNNALRNLMKKQQLKKKLSK</sequence>
<evidence type="ECO:0000313" key="1">
    <source>
        <dbReference type="EMBL" id="QHT30646.1"/>
    </source>
</evidence>